<evidence type="ECO:0000256" key="1">
    <source>
        <dbReference type="ARBA" id="ARBA00001946"/>
    </source>
</evidence>
<dbReference type="PROSITE" id="PS51462">
    <property type="entry name" value="NUDIX"/>
    <property type="match status" value="1"/>
</dbReference>
<dbReference type="GO" id="GO:0046872">
    <property type="term" value="F:metal ion binding"/>
    <property type="evidence" value="ECO:0007669"/>
    <property type="project" value="UniProtKB-KW"/>
</dbReference>
<dbReference type="EMBL" id="LT629799">
    <property type="protein sequence ID" value="SDV00748.1"/>
    <property type="molecule type" value="Genomic_DNA"/>
</dbReference>
<keyword evidence="8" id="KW-1185">Reference proteome</keyword>
<dbReference type="Gene3D" id="3.90.79.10">
    <property type="entry name" value="Nucleoside Triphosphate Pyrophosphohydrolase"/>
    <property type="match status" value="1"/>
</dbReference>
<gene>
    <name evidence="7" type="ORF">SAMN04488544_3366</name>
</gene>
<dbReference type="Proteomes" id="UP000198825">
    <property type="component" value="Chromosome I"/>
</dbReference>
<dbReference type="GO" id="GO:0005737">
    <property type="term" value="C:cytoplasm"/>
    <property type="evidence" value="ECO:0007669"/>
    <property type="project" value="TreeGrafter"/>
</dbReference>
<comment type="similarity">
    <text evidence="2">Belongs to the Nudix hydrolase family.</text>
</comment>
<comment type="cofactor">
    <cofactor evidence="1">
        <name>Mg(2+)</name>
        <dbReference type="ChEBI" id="CHEBI:18420"/>
    </cofactor>
</comment>
<dbReference type="InterPro" id="IPR020476">
    <property type="entry name" value="Nudix_hydrolase"/>
</dbReference>
<keyword evidence="4" id="KW-0378">Hydrolase</keyword>
<sequence>MTETIAIVALIEDGRLMLGHRRPARRWYPDCWDLFGGHVEPGESPEQAARRECREEIGVEVLDLHPIEATLDDPAIVAHAFLARRWVGEPVNAEPDEHDAVSWFTAAELPRLRLAQPSYLQWLAGLLERESPPKGTWAEQ</sequence>
<evidence type="ECO:0000313" key="8">
    <source>
        <dbReference type="Proteomes" id="UP000198825"/>
    </source>
</evidence>
<dbReference type="AlphaFoldDB" id="A0A1H2N689"/>
<dbReference type="InterPro" id="IPR015797">
    <property type="entry name" value="NUDIX_hydrolase-like_dom_sf"/>
</dbReference>
<evidence type="ECO:0000256" key="2">
    <source>
        <dbReference type="ARBA" id="ARBA00005582"/>
    </source>
</evidence>
<dbReference type="Pfam" id="PF00293">
    <property type="entry name" value="NUDIX"/>
    <property type="match status" value="1"/>
</dbReference>
<name>A0A1H2N689_9ACTN</name>
<evidence type="ECO:0000256" key="3">
    <source>
        <dbReference type="ARBA" id="ARBA00022723"/>
    </source>
</evidence>
<dbReference type="InterPro" id="IPR000086">
    <property type="entry name" value="NUDIX_hydrolase_dom"/>
</dbReference>
<accession>A0A1H2N689</accession>
<evidence type="ECO:0000256" key="5">
    <source>
        <dbReference type="ARBA" id="ARBA00022842"/>
    </source>
</evidence>
<proteinExistence type="inferred from homology"/>
<evidence type="ECO:0000313" key="7">
    <source>
        <dbReference type="EMBL" id="SDV00748.1"/>
    </source>
</evidence>
<dbReference type="PANTHER" id="PTHR43758">
    <property type="entry name" value="7,8-DIHYDRO-8-OXOGUANINE TRIPHOSPHATASE"/>
    <property type="match status" value="1"/>
</dbReference>
<dbReference type="PANTHER" id="PTHR43758:SF8">
    <property type="entry name" value="8-OXO-DGTP DIPHOSPHATASE YTKD-RELATED"/>
    <property type="match status" value="1"/>
</dbReference>
<evidence type="ECO:0000259" key="6">
    <source>
        <dbReference type="PROSITE" id="PS51462"/>
    </source>
</evidence>
<organism evidence="7 8">
    <name type="scientific">Microlunatus sagamiharensis</name>
    <dbReference type="NCBI Taxonomy" id="546874"/>
    <lineage>
        <taxon>Bacteria</taxon>
        <taxon>Bacillati</taxon>
        <taxon>Actinomycetota</taxon>
        <taxon>Actinomycetes</taxon>
        <taxon>Propionibacteriales</taxon>
        <taxon>Propionibacteriaceae</taxon>
        <taxon>Microlunatus</taxon>
    </lineage>
</organism>
<evidence type="ECO:0000256" key="4">
    <source>
        <dbReference type="ARBA" id="ARBA00022801"/>
    </source>
</evidence>
<feature type="domain" description="Nudix hydrolase" evidence="6">
    <location>
        <begin position="1"/>
        <end position="127"/>
    </location>
</feature>
<dbReference type="PRINTS" id="PR00502">
    <property type="entry name" value="NUDIXFAMILY"/>
</dbReference>
<reference evidence="8" key="1">
    <citation type="submission" date="2016-10" db="EMBL/GenBank/DDBJ databases">
        <authorList>
            <person name="Varghese N."/>
            <person name="Submissions S."/>
        </authorList>
    </citation>
    <scope>NUCLEOTIDE SEQUENCE [LARGE SCALE GENOMIC DNA]</scope>
    <source>
        <strain evidence="8">DSM 21743</strain>
    </source>
</reference>
<protein>
    <submittedName>
        <fullName evidence="7">ADP-ribose pyrophosphatase YjhB, NUDIX family</fullName>
    </submittedName>
</protein>
<dbReference type="SUPFAM" id="SSF55811">
    <property type="entry name" value="Nudix"/>
    <property type="match status" value="1"/>
</dbReference>
<dbReference type="GO" id="GO:0016818">
    <property type="term" value="F:hydrolase activity, acting on acid anhydrides, in phosphorus-containing anhydrides"/>
    <property type="evidence" value="ECO:0007669"/>
    <property type="project" value="TreeGrafter"/>
</dbReference>
<keyword evidence="5" id="KW-0460">Magnesium</keyword>
<dbReference type="RefSeq" id="WP_231918221.1">
    <property type="nucleotide sequence ID" value="NZ_LT629799.1"/>
</dbReference>
<dbReference type="CDD" id="cd02883">
    <property type="entry name" value="NUDIX_Hydrolase"/>
    <property type="match status" value="1"/>
</dbReference>
<dbReference type="STRING" id="546874.SAMN04488544_3366"/>
<keyword evidence="3" id="KW-0479">Metal-binding</keyword>